<dbReference type="SUPFAM" id="SSF56281">
    <property type="entry name" value="Metallo-hydrolase/oxidoreductase"/>
    <property type="match status" value="1"/>
</dbReference>
<accession>A0A3E1NH06</accession>
<dbReference type="EMBL" id="QTJU01000006">
    <property type="protein sequence ID" value="RFM27134.1"/>
    <property type="molecule type" value="Genomic_DNA"/>
</dbReference>
<feature type="domain" description="Metallo-beta-lactamase" evidence="2">
    <location>
        <begin position="49"/>
        <end position="251"/>
    </location>
</feature>
<proteinExistence type="predicted"/>
<dbReference type="InterPro" id="IPR001279">
    <property type="entry name" value="Metallo-B-lactamas"/>
</dbReference>
<evidence type="ECO:0000313" key="3">
    <source>
        <dbReference type="EMBL" id="RFM27134.1"/>
    </source>
</evidence>
<dbReference type="InterPro" id="IPR036866">
    <property type="entry name" value="RibonucZ/Hydroxyglut_hydro"/>
</dbReference>
<dbReference type="InterPro" id="IPR050114">
    <property type="entry name" value="UPF0173_UPF0282_UlaG_hydrolase"/>
</dbReference>
<evidence type="ECO:0000259" key="2">
    <source>
        <dbReference type="Pfam" id="PF12706"/>
    </source>
</evidence>
<organism evidence="3 4">
    <name type="scientific">Deminuibacter soli</name>
    <dbReference type="NCBI Taxonomy" id="2291815"/>
    <lineage>
        <taxon>Bacteria</taxon>
        <taxon>Pseudomonadati</taxon>
        <taxon>Bacteroidota</taxon>
        <taxon>Chitinophagia</taxon>
        <taxon>Chitinophagales</taxon>
        <taxon>Chitinophagaceae</taxon>
        <taxon>Deminuibacter</taxon>
    </lineage>
</organism>
<evidence type="ECO:0000313" key="4">
    <source>
        <dbReference type="Proteomes" id="UP000261284"/>
    </source>
</evidence>
<comment type="caution">
    <text evidence="3">The sequence shown here is derived from an EMBL/GenBank/DDBJ whole genome shotgun (WGS) entry which is preliminary data.</text>
</comment>
<dbReference type="Proteomes" id="UP000261284">
    <property type="component" value="Unassembled WGS sequence"/>
</dbReference>
<dbReference type="Pfam" id="PF12706">
    <property type="entry name" value="Lactamase_B_2"/>
    <property type="match status" value="1"/>
</dbReference>
<evidence type="ECO:0000256" key="1">
    <source>
        <dbReference type="ARBA" id="ARBA00022801"/>
    </source>
</evidence>
<sequence length="290" mass="31665">MYTFRLKKAAAIFSVKFRVTVIKIKPLMQVTITQIDTACMLISVNGFHIVTDPAFDAAGSHYPGGRAGMLVKTGSPALLPAQLGAVDLVLISHDQHKDNLDNAGREFIKTVPLVISTKEAQQRLEDTHVHGLDEWESVAIPNNKVPGLTITATPCQHAPNKELDKGSGHVIGFIVTWLGQQNGALYISGDTVLFEGIQEIANRFTIDTAILHIGHAGFPELTGDMNFTFTGAEAIEAAHILKARKLVPTHMEGWEHFLETPETTYSLINGSDIKEKLVRLKRGEGVTIDI</sequence>
<dbReference type="AlphaFoldDB" id="A0A3E1NH06"/>
<dbReference type="GO" id="GO:0016787">
    <property type="term" value="F:hydrolase activity"/>
    <property type="evidence" value="ECO:0007669"/>
    <property type="project" value="UniProtKB-KW"/>
</dbReference>
<reference evidence="3 4" key="1">
    <citation type="submission" date="2018-08" db="EMBL/GenBank/DDBJ databases">
        <title>Chitinophagaceae sp. K23C18032701, a novel bacterium isolated from forest soil.</title>
        <authorList>
            <person name="Wang C."/>
        </authorList>
    </citation>
    <scope>NUCLEOTIDE SEQUENCE [LARGE SCALE GENOMIC DNA]</scope>
    <source>
        <strain evidence="3 4">K23C18032701</strain>
    </source>
</reference>
<gene>
    <name evidence="3" type="ORF">DXN05_16870</name>
</gene>
<keyword evidence="1 3" id="KW-0378">Hydrolase</keyword>
<dbReference type="PANTHER" id="PTHR43546">
    <property type="entry name" value="UPF0173 METAL-DEPENDENT HYDROLASE MJ1163-RELATED"/>
    <property type="match status" value="1"/>
</dbReference>
<keyword evidence="4" id="KW-1185">Reference proteome</keyword>
<name>A0A3E1NH06_9BACT</name>
<dbReference type="PANTHER" id="PTHR43546:SF9">
    <property type="entry name" value="L-ASCORBATE-6-PHOSPHATE LACTONASE ULAG-RELATED"/>
    <property type="match status" value="1"/>
</dbReference>
<dbReference type="Gene3D" id="3.60.15.10">
    <property type="entry name" value="Ribonuclease Z/Hydroxyacylglutathione hydrolase-like"/>
    <property type="match status" value="1"/>
</dbReference>
<protein>
    <submittedName>
        <fullName evidence="3">MBL fold metallo-hydrolase</fullName>
    </submittedName>
</protein>